<dbReference type="EMBL" id="SPNV01000062">
    <property type="protein sequence ID" value="KAF5862907.1"/>
    <property type="molecule type" value="Genomic_DNA"/>
</dbReference>
<proteinExistence type="predicted"/>
<evidence type="ECO:0000313" key="3">
    <source>
        <dbReference type="Proteomes" id="UP000541154"/>
    </source>
</evidence>
<gene>
    <name evidence="2" type="ORF">ETB97_010948</name>
</gene>
<name>A0A8H6E810_PETAA</name>
<organism evidence="2 3">
    <name type="scientific">Petromyces alliaceus</name>
    <name type="common">Aspergillus alliaceus</name>
    <dbReference type="NCBI Taxonomy" id="209559"/>
    <lineage>
        <taxon>Eukaryota</taxon>
        <taxon>Fungi</taxon>
        <taxon>Dikarya</taxon>
        <taxon>Ascomycota</taxon>
        <taxon>Pezizomycotina</taxon>
        <taxon>Eurotiomycetes</taxon>
        <taxon>Eurotiomycetidae</taxon>
        <taxon>Eurotiales</taxon>
        <taxon>Aspergillaceae</taxon>
        <taxon>Aspergillus</taxon>
        <taxon>Aspergillus subgen. Circumdati</taxon>
    </lineage>
</organism>
<feature type="compositionally biased region" description="Polar residues" evidence="1">
    <location>
        <begin position="12"/>
        <end position="24"/>
    </location>
</feature>
<protein>
    <submittedName>
        <fullName evidence="2">Uncharacterized protein</fullName>
    </submittedName>
</protein>
<reference evidence="2 3" key="1">
    <citation type="submission" date="2019-04" db="EMBL/GenBank/DDBJ databases">
        <title>Aspergillus burnettii sp. nov., novel species from soil in southeast Queensland.</title>
        <authorList>
            <person name="Gilchrist C.L.M."/>
            <person name="Pitt J.I."/>
            <person name="Lange L."/>
            <person name="Lacey H.J."/>
            <person name="Vuong D."/>
            <person name="Midgley D.J."/>
            <person name="Greenfield P."/>
            <person name="Bradbury M."/>
            <person name="Lacey E."/>
            <person name="Busk P.K."/>
            <person name="Pilgaard B."/>
            <person name="Chooi Y.H."/>
            <person name="Piggott A.M."/>
        </authorList>
    </citation>
    <scope>NUCLEOTIDE SEQUENCE [LARGE SCALE GENOMIC DNA]</scope>
    <source>
        <strain evidence="2 3">FRR 5400</strain>
    </source>
</reference>
<sequence length="170" mass="18925">MNATAPHLIAQEASTPQDTGNATSRMGYCDRNDPNAQRDGEKRGAYRGAGSVAGPTDIDKPAPAPAAWFVLQSLELCIDMNSKGCIEARYTSNGGRRLSANIRYFLVVENLPTNRQATTVRPAQWFLFSETNLRVTRSKQLKHLEPKREFNNVTSPNPSADEHWHLVIWS</sequence>
<evidence type="ECO:0000256" key="1">
    <source>
        <dbReference type="SAM" id="MobiDB-lite"/>
    </source>
</evidence>
<dbReference type="AlphaFoldDB" id="A0A8H6E810"/>
<feature type="compositionally biased region" description="Basic and acidic residues" evidence="1">
    <location>
        <begin position="28"/>
        <end position="44"/>
    </location>
</feature>
<keyword evidence="3" id="KW-1185">Reference proteome</keyword>
<evidence type="ECO:0000313" key="2">
    <source>
        <dbReference type="EMBL" id="KAF5862907.1"/>
    </source>
</evidence>
<dbReference type="Proteomes" id="UP000541154">
    <property type="component" value="Unassembled WGS sequence"/>
</dbReference>
<accession>A0A8H6E810</accession>
<comment type="caution">
    <text evidence="2">The sequence shown here is derived from an EMBL/GenBank/DDBJ whole genome shotgun (WGS) entry which is preliminary data.</text>
</comment>
<feature type="region of interest" description="Disordered" evidence="1">
    <location>
        <begin position="1"/>
        <end position="58"/>
    </location>
</feature>